<keyword evidence="8" id="KW-1185">Reference proteome</keyword>
<evidence type="ECO:0000313" key="8">
    <source>
        <dbReference type="Proteomes" id="UP000515126"/>
    </source>
</evidence>
<name>A0A6P7QRK5_MUSCR</name>
<dbReference type="PANTHER" id="PTHR13163">
    <property type="entry name" value="SPINAL CORD EXPRESSION PROTEIN 4"/>
    <property type="match status" value="1"/>
</dbReference>
<gene>
    <name evidence="9" type="primary">Tmem35b</name>
</gene>
<feature type="transmembrane region" description="Helical" evidence="6">
    <location>
        <begin position="84"/>
        <end position="104"/>
    </location>
</feature>
<evidence type="ECO:0000313" key="9">
    <source>
        <dbReference type="RefSeq" id="XP_029331728.1"/>
    </source>
</evidence>
<comment type="similarity">
    <text evidence="2">Belongs to the DoxX family.</text>
</comment>
<evidence type="ECO:0000256" key="3">
    <source>
        <dbReference type="ARBA" id="ARBA00022692"/>
    </source>
</evidence>
<dbReference type="PANTHER" id="PTHR13163:SF2">
    <property type="entry name" value="TRANSMEMBRANE PROTEIN 35B"/>
    <property type="match status" value="1"/>
</dbReference>
<feature type="signal peptide" evidence="7">
    <location>
        <begin position="1"/>
        <end position="21"/>
    </location>
</feature>
<evidence type="ECO:0000256" key="5">
    <source>
        <dbReference type="ARBA" id="ARBA00023136"/>
    </source>
</evidence>
<feature type="transmembrane region" description="Helical" evidence="6">
    <location>
        <begin position="111"/>
        <end position="130"/>
    </location>
</feature>
<feature type="transmembrane region" description="Helical" evidence="6">
    <location>
        <begin position="136"/>
        <end position="157"/>
    </location>
</feature>
<dbReference type="InterPro" id="IPR032808">
    <property type="entry name" value="DoxX"/>
</dbReference>
<protein>
    <submittedName>
        <fullName evidence="9">Transmembrane protein 35B isoform X1</fullName>
    </submittedName>
</protein>
<feature type="chain" id="PRO_5028327313" evidence="7">
    <location>
        <begin position="22"/>
        <end position="176"/>
    </location>
</feature>
<sequence length="176" mass="19258">MSFRLGVLRVLLGVFFALTGAAKLFQVSAPVSQQMRVHQQFPDSQRSQALWKTPVASSQAWRALFEQFAEVFPLKVFGYQPDPISYQTAVGWLELLAGLLLVVGPPVLQEISNVLLILLMMGAVFTLVVLKEPLSTYVPAAVCLGLLLLLDSCHFLARTKGAVRCPSKKIPPAHGN</sequence>
<dbReference type="InterPro" id="IPR040399">
    <property type="entry name" value="TMEM35A/B"/>
</dbReference>
<reference evidence="9" key="1">
    <citation type="submission" date="2025-08" db="UniProtKB">
        <authorList>
            <consortium name="RefSeq"/>
        </authorList>
    </citation>
    <scope>IDENTIFICATION</scope>
</reference>
<dbReference type="Proteomes" id="UP000515126">
    <property type="component" value="Chromosome 4"/>
</dbReference>
<keyword evidence="3 6" id="KW-0812">Transmembrane</keyword>
<dbReference type="RefSeq" id="XP_029331728.1">
    <property type="nucleotide sequence ID" value="XM_029475868.1"/>
</dbReference>
<dbReference type="CTD" id="100506144"/>
<keyword evidence="5 6" id="KW-0472">Membrane</keyword>
<comment type="subcellular location">
    <subcellularLocation>
        <location evidence="1">Membrane</location>
        <topology evidence="1">Multi-pass membrane protein</topology>
    </subcellularLocation>
</comment>
<evidence type="ECO:0000256" key="7">
    <source>
        <dbReference type="SAM" id="SignalP"/>
    </source>
</evidence>
<dbReference type="AlphaFoldDB" id="A0A6P7QRK5"/>
<dbReference type="GeneID" id="110293270"/>
<evidence type="ECO:0000256" key="4">
    <source>
        <dbReference type="ARBA" id="ARBA00022989"/>
    </source>
</evidence>
<organism evidence="8 9">
    <name type="scientific">Mus caroli</name>
    <name type="common">Ryukyu mouse</name>
    <name type="synonym">Ricefield mouse</name>
    <dbReference type="NCBI Taxonomy" id="10089"/>
    <lineage>
        <taxon>Eukaryota</taxon>
        <taxon>Metazoa</taxon>
        <taxon>Chordata</taxon>
        <taxon>Craniata</taxon>
        <taxon>Vertebrata</taxon>
        <taxon>Euteleostomi</taxon>
        <taxon>Mammalia</taxon>
        <taxon>Eutheria</taxon>
        <taxon>Euarchontoglires</taxon>
        <taxon>Glires</taxon>
        <taxon>Rodentia</taxon>
        <taxon>Myomorpha</taxon>
        <taxon>Muroidea</taxon>
        <taxon>Muridae</taxon>
        <taxon>Murinae</taxon>
        <taxon>Mus</taxon>
        <taxon>Mus</taxon>
    </lineage>
</organism>
<dbReference type="Pfam" id="PF13564">
    <property type="entry name" value="DoxX_2"/>
    <property type="match status" value="1"/>
</dbReference>
<evidence type="ECO:0000256" key="6">
    <source>
        <dbReference type="SAM" id="Phobius"/>
    </source>
</evidence>
<proteinExistence type="inferred from homology"/>
<dbReference type="GO" id="GO:0016020">
    <property type="term" value="C:membrane"/>
    <property type="evidence" value="ECO:0007669"/>
    <property type="project" value="UniProtKB-SubCell"/>
</dbReference>
<evidence type="ECO:0000256" key="1">
    <source>
        <dbReference type="ARBA" id="ARBA00004141"/>
    </source>
</evidence>
<keyword evidence="4 6" id="KW-1133">Transmembrane helix</keyword>
<evidence type="ECO:0000256" key="2">
    <source>
        <dbReference type="ARBA" id="ARBA00006679"/>
    </source>
</evidence>
<accession>A0A6P7QRK5</accession>
<keyword evidence="7" id="KW-0732">Signal</keyword>